<organism evidence="7 8">
    <name type="scientific">Pelagomonas calceolata</name>
    <dbReference type="NCBI Taxonomy" id="35677"/>
    <lineage>
        <taxon>Eukaryota</taxon>
        <taxon>Sar</taxon>
        <taxon>Stramenopiles</taxon>
        <taxon>Ochrophyta</taxon>
        <taxon>Pelagophyceae</taxon>
        <taxon>Pelagomonadales</taxon>
        <taxon>Pelagomonadaceae</taxon>
        <taxon>Pelagomonas</taxon>
    </lineage>
</organism>
<evidence type="ECO:0000259" key="6">
    <source>
        <dbReference type="Pfam" id="PF07993"/>
    </source>
</evidence>
<dbReference type="InterPro" id="IPR036291">
    <property type="entry name" value="NAD(P)-bd_dom_sf"/>
</dbReference>
<evidence type="ECO:0008006" key="9">
    <source>
        <dbReference type="Google" id="ProtNLM"/>
    </source>
</evidence>
<evidence type="ECO:0000256" key="1">
    <source>
        <dbReference type="ARBA" id="ARBA00022741"/>
    </source>
</evidence>
<feature type="domain" description="Thioester reductase (TE)" evidence="6">
    <location>
        <begin position="1145"/>
        <end position="1296"/>
    </location>
</feature>
<keyword evidence="2" id="KW-0067">ATP-binding</keyword>
<dbReference type="Gene3D" id="3.30.300.30">
    <property type="match status" value="1"/>
</dbReference>
<dbReference type="Gene3D" id="3.40.50.1820">
    <property type="entry name" value="alpha/beta hydrolase"/>
    <property type="match status" value="1"/>
</dbReference>
<dbReference type="InterPro" id="IPR013120">
    <property type="entry name" value="FAR_NAD-bd"/>
</dbReference>
<dbReference type="Pfam" id="PF07993">
    <property type="entry name" value="NAD_binding_4"/>
    <property type="match status" value="1"/>
</dbReference>
<dbReference type="SUPFAM" id="SSF53474">
    <property type="entry name" value="alpha/beta-Hydrolases"/>
    <property type="match status" value="1"/>
</dbReference>
<dbReference type="Pfam" id="PF02230">
    <property type="entry name" value="Abhydrolase_2"/>
    <property type="match status" value="1"/>
</dbReference>
<dbReference type="GO" id="GO:0005524">
    <property type="term" value="F:ATP binding"/>
    <property type="evidence" value="ECO:0007669"/>
    <property type="project" value="UniProtKB-KW"/>
</dbReference>
<evidence type="ECO:0000256" key="2">
    <source>
        <dbReference type="ARBA" id="ARBA00022840"/>
    </source>
</evidence>
<dbReference type="Gene3D" id="3.40.50.720">
    <property type="entry name" value="NAD(P)-binding Rossmann-like Domain"/>
    <property type="match status" value="1"/>
</dbReference>
<dbReference type="OrthoDB" id="1700726at2759"/>
<evidence type="ECO:0000313" key="7">
    <source>
        <dbReference type="EMBL" id="CAH0376060.1"/>
    </source>
</evidence>
<evidence type="ECO:0000313" key="8">
    <source>
        <dbReference type="Proteomes" id="UP000789595"/>
    </source>
</evidence>
<dbReference type="SUPFAM" id="SSF56801">
    <property type="entry name" value="Acetyl-CoA synthetase-like"/>
    <property type="match status" value="1"/>
</dbReference>
<dbReference type="InterPro" id="IPR000873">
    <property type="entry name" value="AMP-dep_synth/lig_dom"/>
</dbReference>
<name>A0A8J2X2G6_9STRA</name>
<dbReference type="InterPro" id="IPR042099">
    <property type="entry name" value="ANL_N_sf"/>
</dbReference>
<reference evidence="7" key="1">
    <citation type="submission" date="2021-11" db="EMBL/GenBank/DDBJ databases">
        <authorList>
            <consortium name="Genoscope - CEA"/>
            <person name="William W."/>
        </authorList>
    </citation>
    <scope>NUCLEOTIDE SEQUENCE</scope>
</reference>
<evidence type="ECO:0000259" key="4">
    <source>
        <dbReference type="Pfam" id="PF00501"/>
    </source>
</evidence>
<accession>A0A8J2X2G6</accession>
<keyword evidence="8" id="KW-1185">Reference proteome</keyword>
<gene>
    <name evidence="7" type="ORF">PECAL_5P06140</name>
</gene>
<dbReference type="InterPro" id="IPR045851">
    <property type="entry name" value="AMP-bd_C_sf"/>
</dbReference>
<protein>
    <recommendedName>
        <fullName evidence="9">AMP-dependent synthetase/ligase domain-containing protein</fullName>
    </recommendedName>
</protein>
<sequence length="1433" mass="152570">MQNDVRVYTPPSGKAPDATPTTLINERDGVIALGALDATFARHPARVQLLLIVDAKIHEGRFRDAVEVAIEGIALGPVRMNGGSGCALSVVESQDEALFSQRPPSPLLFTREPCSAPLAWRLSIGPTKSAIGLSFDHALCDVGGAVLLLKRASRAYTSDPPLALSLDRSCQSKVAALRADTPVERVKPRKGGCLVVDFASHCEAAPGRTRHAVLFADLVAVLREAGCKIDTLSFARDCRGRQLPSDHFGNASVLVEMPADSPLIDYVNAPGVVNCLASVHVTSWARGADGTYFGGNAAMAVGPATLKAAAAYCSARGGQPNITIVPDGDGLQVLLVAPTDLAKRVAQVLRKRSQQRPVVVFFRGVGDLGDAWAARLQGAWDVVLPEPPSHEGWFPLSLPVTEAVAVPAEVIDAARRVVDTFKERKVVVGGFSQGGALALAVASSHLKGVVAVSAWASSEKVAAPTYFSVGTADPTVLFAVGKASGLRLRGATVKHVQRAKHGPTNAELEAVRSFIGDCLTPKKGGCAACGSSINDEACRYRCVHENCDDVIQCAECSTKCARCDGNLHEDRASPLVLRRELFREVLRGNNEDPRLLLERAFDVYAARPLIGENNEWWTYAQCGRAAKALASKLPDDGIVCIHGRNSKGWLIADWACALKRAPSLAVDASVSVEEAHALASRSEKLTCAVVDDHEAWCALDGNLSVLRLSDDSSIEAPFTKRPSSEPVTCLLTLGSTGSPKPLRFSSNDWADWCGSSVKSKRERNALERRSVRVSCQALVAPLAHGLSRRMAWSEVLHGGRLGIVDTRNDVVSQIRKYAPTHLSGAPRFYSLYSGKSGKLLAGPRLRFVAVGGAAVPRSLVASLKKRFPEAAVSDGYGMSEVPGGIARDGKVLSGVTVKISEDGEILVKTARGRIRNVEEGQWFHTGDLGRFIDGRLEVLDRKADSVKLENGEWLAPQRVEHALESCDSVKACVVIARAGWAAPVAVVVTEASLEEVKEEARGCVLAPWEVPRFILRRDPFDEKECSAHGKIRRHVVAATHGLVENWGSSLVERALKFLAAPYAPAFGEGEGWWAAAGGDSVAAARLAGTWTGSSISAGDVLRLAPRDLHRKAHGVCEDQKVDWARECATTPHSVTMLPRRCAVLLTGATGLLGPHLLRELEDRDLWVLCRPPAARLSTTAIVLEADLAREDLGLSDDDLKRLRAAGISVIVHSAACVDAQKTYDELRDVNVESLERLVHACASSPSVVLVSTLSVVPKRAEGWDGVGLVPPACAEALETGYARSKLVAEHRLSALRVGGAVARLGLLDGPGNWLELTLAACAAIGAAPEGLPPFVGVLAPQVAASRLVRLVDEASSDILFVDVDATACGVAPVSVSDRVAELERLPYEAWRRKCAEAGGVAGARAVAALPPSGGFPSGARRRLREIRSSLVVE</sequence>
<keyword evidence="1" id="KW-0547">Nucleotide-binding</keyword>
<dbReference type="Proteomes" id="UP000789595">
    <property type="component" value="Unassembled WGS sequence"/>
</dbReference>
<dbReference type="InterPro" id="IPR003140">
    <property type="entry name" value="PLipase/COase/thioEstase"/>
</dbReference>
<dbReference type="GO" id="GO:0016787">
    <property type="term" value="F:hydrolase activity"/>
    <property type="evidence" value="ECO:0007669"/>
    <property type="project" value="InterPro"/>
</dbReference>
<evidence type="ECO:0000256" key="3">
    <source>
        <dbReference type="ARBA" id="ARBA00024484"/>
    </source>
</evidence>
<dbReference type="InterPro" id="IPR029058">
    <property type="entry name" value="AB_hydrolase_fold"/>
</dbReference>
<dbReference type="Pfam" id="PF00501">
    <property type="entry name" value="AMP-binding"/>
    <property type="match status" value="1"/>
</dbReference>
<evidence type="ECO:0000259" key="5">
    <source>
        <dbReference type="Pfam" id="PF02230"/>
    </source>
</evidence>
<feature type="domain" description="AMP-dependent synthetase/ligase" evidence="4">
    <location>
        <begin position="603"/>
        <end position="887"/>
    </location>
</feature>
<dbReference type="GO" id="GO:0016020">
    <property type="term" value="C:membrane"/>
    <property type="evidence" value="ECO:0007669"/>
    <property type="project" value="TreeGrafter"/>
</dbReference>
<proteinExistence type="predicted"/>
<comment type="caution">
    <text evidence="7">The sequence shown here is derived from an EMBL/GenBank/DDBJ whole genome shotgun (WGS) entry which is preliminary data.</text>
</comment>
<dbReference type="PANTHER" id="PTHR43272:SF33">
    <property type="entry name" value="AMP-BINDING DOMAIN-CONTAINING PROTEIN-RELATED"/>
    <property type="match status" value="1"/>
</dbReference>
<feature type="domain" description="Phospholipase/carboxylesterase/thioesterase" evidence="5">
    <location>
        <begin position="421"/>
        <end position="515"/>
    </location>
</feature>
<dbReference type="SUPFAM" id="SSF51735">
    <property type="entry name" value="NAD(P)-binding Rossmann-fold domains"/>
    <property type="match status" value="1"/>
</dbReference>
<dbReference type="EMBL" id="CAKKNE010000005">
    <property type="protein sequence ID" value="CAH0376060.1"/>
    <property type="molecule type" value="Genomic_DNA"/>
</dbReference>
<dbReference type="PANTHER" id="PTHR43272">
    <property type="entry name" value="LONG-CHAIN-FATTY-ACID--COA LIGASE"/>
    <property type="match status" value="1"/>
</dbReference>
<dbReference type="Gene3D" id="3.40.50.12780">
    <property type="entry name" value="N-terminal domain of ligase-like"/>
    <property type="match status" value="1"/>
</dbReference>
<dbReference type="GO" id="GO:0004467">
    <property type="term" value="F:long-chain fatty acid-CoA ligase activity"/>
    <property type="evidence" value="ECO:0007669"/>
    <property type="project" value="UniProtKB-EC"/>
</dbReference>
<comment type="catalytic activity">
    <reaction evidence="3">
        <text>a long-chain fatty acid + ATP + CoA = a long-chain fatty acyl-CoA + AMP + diphosphate</text>
        <dbReference type="Rhea" id="RHEA:15421"/>
        <dbReference type="ChEBI" id="CHEBI:30616"/>
        <dbReference type="ChEBI" id="CHEBI:33019"/>
        <dbReference type="ChEBI" id="CHEBI:57287"/>
        <dbReference type="ChEBI" id="CHEBI:57560"/>
        <dbReference type="ChEBI" id="CHEBI:83139"/>
        <dbReference type="ChEBI" id="CHEBI:456215"/>
        <dbReference type="EC" id="6.2.1.3"/>
    </reaction>
    <physiologicalReaction direction="left-to-right" evidence="3">
        <dbReference type="Rhea" id="RHEA:15422"/>
    </physiologicalReaction>
</comment>